<dbReference type="GO" id="GO:0005509">
    <property type="term" value="F:calcium ion binding"/>
    <property type="evidence" value="ECO:0007669"/>
    <property type="project" value="InterPro"/>
</dbReference>
<dbReference type="InterPro" id="IPR015919">
    <property type="entry name" value="Cadherin-like_sf"/>
</dbReference>
<organism evidence="9 10">
    <name type="scientific">Subtercola boreus</name>
    <dbReference type="NCBI Taxonomy" id="120213"/>
    <lineage>
        <taxon>Bacteria</taxon>
        <taxon>Bacillati</taxon>
        <taxon>Actinomycetota</taxon>
        <taxon>Actinomycetes</taxon>
        <taxon>Micrococcales</taxon>
        <taxon>Microbacteriaceae</taxon>
        <taxon>Subtercola</taxon>
    </lineage>
</organism>
<dbReference type="EMBL" id="NBXB01000004">
    <property type="protein sequence ID" value="RFA17141.1"/>
    <property type="molecule type" value="Genomic_DNA"/>
</dbReference>
<feature type="signal peptide" evidence="7">
    <location>
        <begin position="1"/>
        <end position="23"/>
    </location>
</feature>
<dbReference type="Pfam" id="PF05345">
    <property type="entry name" value="He_PIG"/>
    <property type="match status" value="1"/>
</dbReference>
<keyword evidence="6" id="KW-0812">Transmembrane</keyword>
<dbReference type="AlphaFoldDB" id="A0A3E0W572"/>
<evidence type="ECO:0000256" key="1">
    <source>
        <dbReference type="ARBA" id="ARBA00022512"/>
    </source>
</evidence>
<dbReference type="PANTHER" id="PTHR47197">
    <property type="entry name" value="PROTEIN NIRF"/>
    <property type="match status" value="1"/>
</dbReference>
<evidence type="ECO:0000256" key="4">
    <source>
        <dbReference type="ARBA" id="ARBA00023088"/>
    </source>
</evidence>
<evidence type="ECO:0000256" key="5">
    <source>
        <dbReference type="SAM" id="MobiDB-lite"/>
    </source>
</evidence>
<dbReference type="OrthoDB" id="5124697at2"/>
<evidence type="ECO:0000313" key="10">
    <source>
        <dbReference type="Proteomes" id="UP000256541"/>
    </source>
</evidence>
<sequence length="494" mass="48946">MNRILLLAVPALCALVLVGGASASAITGTPVVTDPLVTLSGSAPTAVVPTANGGFFALNSGLDSVIEYNAAGQQIGAKATALLPVGAKSSAMVSDLFGSLYVANPGGAKPSVSRVDIKTGVITPISLPAADVPVSLAISSTRDVFVTKKNDQVTRISPTNVVTLEFGKLPAGSDPRGIVTDAAGNVYTANHGSNTISKITPMGDVSVYATLGAGAGPTGLTITPKGILWVSNEVSDTVMSFDTSKPSNTPPVATFKLPPAAHPVALRVDEFENVFVADSGTNAISVIVPGNKAPQAVTGVSSSPVALALSTDNKLLIASKDGNTISSVSLETKIGTSTIGPLTVGTAFAGTATATGAGDITFSSPDLPAWLKLDPSTGALTGTPTTAGTSSFTLRALSSVGRSDARTVTFDVAAAVVTPTPTPTPTTGGGTVGQGTGPGSGGSGSSGSGGHNTGYLASTGASDVTPWAVTGSILSFLGLGALVLLYRRRARSDA</sequence>
<dbReference type="Gene3D" id="2.130.10.10">
    <property type="entry name" value="YVTN repeat-like/Quinoprotein amine dehydrogenase"/>
    <property type="match status" value="1"/>
</dbReference>
<dbReference type="SUPFAM" id="SSF63829">
    <property type="entry name" value="Calcium-dependent phosphotriesterase"/>
    <property type="match status" value="1"/>
</dbReference>
<keyword evidence="6" id="KW-1133">Transmembrane helix</keyword>
<dbReference type="GO" id="GO:0005975">
    <property type="term" value="P:carbohydrate metabolic process"/>
    <property type="evidence" value="ECO:0007669"/>
    <property type="project" value="UniProtKB-ARBA"/>
</dbReference>
<dbReference type="PROSITE" id="PS50847">
    <property type="entry name" value="GRAM_POS_ANCHORING"/>
    <property type="match status" value="1"/>
</dbReference>
<dbReference type="PANTHER" id="PTHR47197:SF3">
    <property type="entry name" value="DIHYDRO-HEME D1 DEHYDROGENASE"/>
    <property type="match status" value="1"/>
</dbReference>
<dbReference type="InterPro" id="IPR013783">
    <property type="entry name" value="Ig-like_fold"/>
</dbReference>
<keyword evidence="3 7" id="KW-0732">Signal</keyword>
<evidence type="ECO:0000256" key="7">
    <source>
        <dbReference type="SAM" id="SignalP"/>
    </source>
</evidence>
<accession>A0A3E0W572</accession>
<feature type="chain" id="PRO_5038522763" description="Gram-positive cocci surface proteins LPxTG domain-containing protein" evidence="7">
    <location>
        <begin position="24"/>
        <end position="494"/>
    </location>
</feature>
<reference evidence="9 10" key="1">
    <citation type="submission" date="2017-04" db="EMBL/GenBank/DDBJ databases">
        <title>Comparative genome analysis of Subtercola boreus.</title>
        <authorList>
            <person name="Cho Y.-J."/>
            <person name="Cho A."/>
            <person name="Kim O.-S."/>
            <person name="Lee J.-I."/>
        </authorList>
    </citation>
    <scope>NUCLEOTIDE SEQUENCE [LARGE SCALE GENOMIC DNA]</scope>
    <source>
        <strain evidence="9 10">P27479</strain>
    </source>
</reference>
<dbReference type="CDD" id="cd05819">
    <property type="entry name" value="NHL"/>
    <property type="match status" value="1"/>
</dbReference>
<dbReference type="Proteomes" id="UP000256541">
    <property type="component" value="Unassembled WGS sequence"/>
</dbReference>
<feature type="region of interest" description="Disordered" evidence="5">
    <location>
        <begin position="419"/>
        <end position="451"/>
    </location>
</feature>
<feature type="transmembrane region" description="Helical" evidence="6">
    <location>
        <begin position="467"/>
        <end position="486"/>
    </location>
</feature>
<keyword evidence="6" id="KW-0472">Membrane</keyword>
<protein>
    <recommendedName>
        <fullName evidence="8">Gram-positive cocci surface proteins LPxTG domain-containing protein</fullName>
    </recommendedName>
</protein>
<keyword evidence="2" id="KW-0964">Secreted</keyword>
<dbReference type="SUPFAM" id="SSF49313">
    <property type="entry name" value="Cadherin-like"/>
    <property type="match status" value="1"/>
</dbReference>
<keyword evidence="4" id="KW-0572">Peptidoglycan-anchor</keyword>
<dbReference type="RefSeq" id="WP_116409963.1">
    <property type="nucleotide sequence ID" value="NZ_NBXB01000004.1"/>
</dbReference>
<dbReference type="Gene3D" id="2.60.40.10">
    <property type="entry name" value="Immunoglobulins"/>
    <property type="match status" value="1"/>
</dbReference>
<evidence type="ECO:0000256" key="6">
    <source>
        <dbReference type="SAM" id="Phobius"/>
    </source>
</evidence>
<feature type="domain" description="Gram-positive cocci surface proteins LPxTG" evidence="8">
    <location>
        <begin position="456"/>
        <end position="494"/>
    </location>
</feature>
<keyword evidence="1" id="KW-0134">Cell wall</keyword>
<feature type="compositionally biased region" description="Gly residues" evidence="5">
    <location>
        <begin position="427"/>
        <end position="451"/>
    </location>
</feature>
<dbReference type="InterPro" id="IPR015943">
    <property type="entry name" value="WD40/YVTN_repeat-like_dom_sf"/>
</dbReference>
<dbReference type="InterPro" id="IPR051200">
    <property type="entry name" value="Host-pathogen_enzymatic-act"/>
</dbReference>
<dbReference type="InterPro" id="IPR019931">
    <property type="entry name" value="LPXTG_anchor"/>
</dbReference>
<dbReference type="GO" id="GO:0016020">
    <property type="term" value="C:membrane"/>
    <property type="evidence" value="ECO:0007669"/>
    <property type="project" value="InterPro"/>
</dbReference>
<evidence type="ECO:0000313" key="9">
    <source>
        <dbReference type="EMBL" id="RFA17141.1"/>
    </source>
</evidence>
<evidence type="ECO:0000259" key="8">
    <source>
        <dbReference type="PROSITE" id="PS50847"/>
    </source>
</evidence>
<proteinExistence type="predicted"/>
<comment type="caution">
    <text evidence="9">The sequence shown here is derived from an EMBL/GenBank/DDBJ whole genome shotgun (WGS) entry which is preliminary data.</text>
</comment>
<gene>
    <name evidence="9" type="ORF">B7R22_00980</name>
</gene>
<name>A0A3E0W572_9MICO</name>
<dbReference type="Pfam" id="PF24684">
    <property type="entry name" value="Vgb_lyase"/>
    <property type="match status" value="1"/>
</dbReference>
<evidence type="ECO:0000256" key="3">
    <source>
        <dbReference type="ARBA" id="ARBA00022729"/>
    </source>
</evidence>
<evidence type="ECO:0000256" key="2">
    <source>
        <dbReference type="ARBA" id="ARBA00022525"/>
    </source>
</evidence>